<dbReference type="AlphaFoldDB" id="A0A9W6RQ24"/>
<sequence>MTRAIGSELRSPNRPTSGVAVESELVAGLGEDRERIVAALTVLSETLEAATDRTALSGSAPRPVTDHLGGQKVSLMVRGLTQRSRL</sequence>
<protein>
    <submittedName>
        <fullName evidence="1">Uncharacterized protein</fullName>
    </submittedName>
</protein>
<name>A0A9W6RQ24_9ACTN</name>
<gene>
    <name evidence="1" type="ORF">Airi01_076170</name>
</gene>
<evidence type="ECO:0000313" key="2">
    <source>
        <dbReference type="Proteomes" id="UP001165135"/>
    </source>
</evidence>
<proteinExistence type="predicted"/>
<dbReference type="EMBL" id="BSTJ01000011">
    <property type="protein sequence ID" value="GLY79350.1"/>
    <property type="molecule type" value="Genomic_DNA"/>
</dbReference>
<reference evidence="1" key="1">
    <citation type="submission" date="2023-03" db="EMBL/GenBank/DDBJ databases">
        <title>Actinoallomurus iriomotensis NBRC 103681.</title>
        <authorList>
            <person name="Ichikawa N."/>
            <person name="Sato H."/>
            <person name="Tonouchi N."/>
        </authorList>
    </citation>
    <scope>NUCLEOTIDE SEQUENCE</scope>
    <source>
        <strain evidence="1">NBRC 103681</strain>
    </source>
</reference>
<dbReference type="Proteomes" id="UP001165135">
    <property type="component" value="Unassembled WGS sequence"/>
</dbReference>
<comment type="caution">
    <text evidence="1">The sequence shown here is derived from an EMBL/GenBank/DDBJ whole genome shotgun (WGS) entry which is preliminary data.</text>
</comment>
<accession>A0A9W6RQ24</accession>
<organism evidence="1 2">
    <name type="scientific">Actinoallomurus iriomotensis</name>
    <dbReference type="NCBI Taxonomy" id="478107"/>
    <lineage>
        <taxon>Bacteria</taxon>
        <taxon>Bacillati</taxon>
        <taxon>Actinomycetota</taxon>
        <taxon>Actinomycetes</taxon>
        <taxon>Streptosporangiales</taxon>
        <taxon>Thermomonosporaceae</taxon>
        <taxon>Actinoallomurus</taxon>
    </lineage>
</organism>
<evidence type="ECO:0000313" key="1">
    <source>
        <dbReference type="EMBL" id="GLY79350.1"/>
    </source>
</evidence>